<dbReference type="SUPFAM" id="SSF55387">
    <property type="entry name" value="Frataxin/Nqo15-like"/>
    <property type="match status" value="1"/>
</dbReference>
<dbReference type="SMART" id="SM01219">
    <property type="entry name" value="Frataxin_Cyay"/>
    <property type="match status" value="1"/>
</dbReference>
<reference evidence="4" key="1">
    <citation type="submission" date="2018-05" db="EMBL/GenBank/DDBJ databases">
        <authorList>
            <person name="Lanie J.A."/>
            <person name="Ng W.-L."/>
            <person name="Kazmierczak K.M."/>
            <person name="Andrzejewski T.M."/>
            <person name="Davidsen T.M."/>
            <person name="Wayne K.J."/>
            <person name="Tettelin H."/>
            <person name="Glass J.I."/>
            <person name="Rusch D."/>
            <person name="Podicherti R."/>
            <person name="Tsui H.-C.T."/>
            <person name="Winkler M.E."/>
        </authorList>
    </citation>
    <scope>NUCLEOTIDE SEQUENCE</scope>
</reference>
<dbReference type="EMBL" id="UINC01000096">
    <property type="protein sequence ID" value="SUZ48962.1"/>
    <property type="molecule type" value="Genomic_DNA"/>
</dbReference>
<dbReference type="InterPro" id="IPR002908">
    <property type="entry name" value="Frataxin/CyaY"/>
</dbReference>
<evidence type="ECO:0008006" key="5">
    <source>
        <dbReference type="Google" id="ProtNLM"/>
    </source>
</evidence>
<dbReference type="InterPro" id="IPR047584">
    <property type="entry name" value="CyaY"/>
</dbReference>
<accession>A0A381N2W8</accession>
<evidence type="ECO:0000256" key="2">
    <source>
        <dbReference type="ARBA" id="ARBA00022723"/>
    </source>
</evidence>
<sequence>MENKEYFARVSELFERIEEKLDQFEDEIDYDPSPDKLMVNIEKNGKKIVINTQRAIKEIWLAGNSKGWHFQFQPEKEIWFANAEQEEFYQCLANLLSDNLGQEVSFN</sequence>
<keyword evidence="2" id="KW-0479">Metal-binding</keyword>
<evidence type="ECO:0000256" key="1">
    <source>
        <dbReference type="ARBA" id="ARBA00008183"/>
    </source>
</evidence>
<dbReference type="NCBIfam" id="TIGR03421">
    <property type="entry name" value="FeS_CyaY"/>
    <property type="match status" value="1"/>
</dbReference>
<proteinExistence type="inferred from homology"/>
<dbReference type="InterPro" id="IPR036524">
    <property type="entry name" value="Frataxin/CyaY_sf"/>
</dbReference>
<gene>
    <name evidence="4" type="ORF">METZ01_LOCUS1816</name>
</gene>
<dbReference type="Pfam" id="PF01491">
    <property type="entry name" value="Frataxin_Cyay"/>
    <property type="match status" value="1"/>
</dbReference>
<dbReference type="GO" id="GO:0005737">
    <property type="term" value="C:cytoplasm"/>
    <property type="evidence" value="ECO:0007669"/>
    <property type="project" value="UniProtKB-ARBA"/>
</dbReference>
<dbReference type="GO" id="GO:0008199">
    <property type="term" value="F:ferric iron binding"/>
    <property type="evidence" value="ECO:0007669"/>
    <property type="project" value="InterPro"/>
</dbReference>
<dbReference type="AlphaFoldDB" id="A0A381N2W8"/>
<protein>
    <recommendedName>
        <fullName evidence="5">Iron-sulfur cluster assembly protein CyaY</fullName>
    </recommendedName>
</protein>
<comment type="similarity">
    <text evidence="1">Belongs to the frataxin family.</text>
</comment>
<evidence type="ECO:0000313" key="4">
    <source>
        <dbReference type="EMBL" id="SUZ48962.1"/>
    </source>
</evidence>
<organism evidence="4">
    <name type="scientific">marine metagenome</name>
    <dbReference type="NCBI Taxonomy" id="408172"/>
    <lineage>
        <taxon>unclassified sequences</taxon>
        <taxon>metagenomes</taxon>
        <taxon>ecological metagenomes</taxon>
    </lineage>
</organism>
<name>A0A381N2W8_9ZZZZ</name>
<dbReference type="GO" id="GO:0016226">
    <property type="term" value="P:iron-sulfur cluster assembly"/>
    <property type="evidence" value="ECO:0007669"/>
    <property type="project" value="InterPro"/>
</dbReference>
<dbReference type="PROSITE" id="PS50810">
    <property type="entry name" value="FRATAXIN_2"/>
    <property type="match status" value="1"/>
</dbReference>
<dbReference type="Gene3D" id="3.30.920.10">
    <property type="entry name" value="Frataxin/CyaY"/>
    <property type="match status" value="1"/>
</dbReference>
<evidence type="ECO:0000256" key="3">
    <source>
        <dbReference type="ARBA" id="ARBA00023004"/>
    </source>
</evidence>
<keyword evidence="3" id="KW-0408">Iron</keyword>
<dbReference type="HAMAP" id="MF_00142">
    <property type="entry name" value="CyaY"/>
    <property type="match status" value="1"/>
</dbReference>